<evidence type="ECO:0000256" key="9">
    <source>
        <dbReference type="ARBA" id="ARBA00029829"/>
    </source>
</evidence>
<keyword evidence="4 11" id="KW-0812">Transmembrane</keyword>
<evidence type="ECO:0000256" key="4">
    <source>
        <dbReference type="ARBA" id="ARBA00022692"/>
    </source>
</evidence>
<evidence type="ECO:0000256" key="2">
    <source>
        <dbReference type="ARBA" id="ARBA00004236"/>
    </source>
</evidence>
<reference evidence="14" key="1">
    <citation type="journal article" date="2019" name="Int. J. Syst. Evol. Microbiol.">
        <title>The Global Catalogue of Microorganisms (GCM) 10K type strain sequencing project: providing services to taxonomists for standard genome sequencing and annotation.</title>
        <authorList>
            <consortium name="The Broad Institute Genomics Platform"/>
            <consortium name="The Broad Institute Genome Sequencing Center for Infectious Disease"/>
            <person name="Wu L."/>
            <person name="Ma J."/>
        </authorList>
    </citation>
    <scope>NUCLEOTIDE SEQUENCE [LARGE SCALE GENOMIC DNA]</scope>
    <source>
        <strain evidence="14">KCTC 12848</strain>
    </source>
</reference>
<dbReference type="RefSeq" id="WP_344038658.1">
    <property type="nucleotide sequence ID" value="NZ_BAAAKE010000012.1"/>
</dbReference>
<name>A0ABV9XYZ0_9PSEU</name>
<proteinExistence type="predicted"/>
<keyword evidence="8" id="KW-0804">Transcription</keyword>
<evidence type="ECO:0000256" key="5">
    <source>
        <dbReference type="ARBA" id="ARBA00022989"/>
    </source>
</evidence>
<dbReference type="InterPro" id="IPR051474">
    <property type="entry name" value="Anti-sigma-K/W_factor"/>
</dbReference>
<evidence type="ECO:0000256" key="8">
    <source>
        <dbReference type="ARBA" id="ARBA00023163"/>
    </source>
</evidence>
<keyword evidence="5 11" id="KW-1133">Transmembrane helix</keyword>
<comment type="subcellular location">
    <subcellularLocation>
        <location evidence="2">Cell membrane</location>
    </subcellularLocation>
    <subcellularLocation>
        <location evidence="1">Membrane</location>
        <topology evidence="1">Single-pass membrane protein</topology>
    </subcellularLocation>
</comment>
<dbReference type="Proteomes" id="UP001595833">
    <property type="component" value="Unassembled WGS sequence"/>
</dbReference>
<dbReference type="PANTHER" id="PTHR37461:SF1">
    <property type="entry name" value="ANTI-SIGMA-K FACTOR RSKA"/>
    <property type="match status" value="1"/>
</dbReference>
<evidence type="ECO:0000256" key="7">
    <source>
        <dbReference type="ARBA" id="ARBA00023136"/>
    </source>
</evidence>
<evidence type="ECO:0000256" key="3">
    <source>
        <dbReference type="ARBA" id="ARBA00022475"/>
    </source>
</evidence>
<dbReference type="PANTHER" id="PTHR37461">
    <property type="entry name" value="ANTI-SIGMA-K FACTOR RSKA"/>
    <property type="match status" value="1"/>
</dbReference>
<sequence length="262" mass="27761">MTGERRDDRCPQEELAVGFAMHALEPDEEARLRDHLPGCARCREAVRTTEEVTAALGASVPQHEPPPRLRARLMAEVERTPQEGVRQPVAEPVPLEPRRRRGGAWQRVLAAAAGVVVLAAAGVVGVRLDRLGDEVVAQDERADRLESALRLAADPTASRAVLRTDSGEEVALLLSADDGAAVVPTHLSPNDGEHTYVMWGTSTKPATPLAVFDITSGGSVVGLAGWSPDAHRHTGFAISLEPGRAMPAEPTRVVAAGQVASA</sequence>
<evidence type="ECO:0000256" key="10">
    <source>
        <dbReference type="ARBA" id="ARBA00030803"/>
    </source>
</evidence>
<keyword evidence="7 11" id="KW-0472">Membrane</keyword>
<evidence type="ECO:0000256" key="6">
    <source>
        <dbReference type="ARBA" id="ARBA00023015"/>
    </source>
</evidence>
<dbReference type="EMBL" id="JBHSJB010000013">
    <property type="protein sequence ID" value="MFC5055386.1"/>
    <property type="molecule type" value="Genomic_DNA"/>
</dbReference>
<keyword evidence="3" id="KW-1003">Cell membrane</keyword>
<protein>
    <recommendedName>
        <fullName evidence="10">Regulator of SigK</fullName>
    </recommendedName>
    <alternativeName>
        <fullName evidence="9">Sigma-K anti-sigma factor RskA</fullName>
    </alternativeName>
</protein>
<feature type="domain" description="Anti-sigma K factor RskA C-terminal" evidence="12">
    <location>
        <begin position="109"/>
        <end position="251"/>
    </location>
</feature>
<organism evidence="13 14">
    <name type="scientific">Saccharothrix xinjiangensis</name>
    <dbReference type="NCBI Taxonomy" id="204798"/>
    <lineage>
        <taxon>Bacteria</taxon>
        <taxon>Bacillati</taxon>
        <taxon>Actinomycetota</taxon>
        <taxon>Actinomycetes</taxon>
        <taxon>Pseudonocardiales</taxon>
        <taxon>Pseudonocardiaceae</taxon>
        <taxon>Saccharothrix</taxon>
    </lineage>
</organism>
<evidence type="ECO:0000313" key="13">
    <source>
        <dbReference type="EMBL" id="MFC5055386.1"/>
    </source>
</evidence>
<evidence type="ECO:0000259" key="12">
    <source>
        <dbReference type="Pfam" id="PF10099"/>
    </source>
</evidence>
<evidence type="ECO:0000313" key="14">
    <source>
        <dbReference type="Proteomes" id="UP001595833"/>
    </source>
</evidence>
<comment type="caution">
    <text evidence="13">The sequence shown here is derived from an EMBL/GenBank/DDBJ whole genome shotgun (WGS) entry which is preliminary data.</text>
</comment>
<dbReference type="InterPro" id="IPR018764">
    <property type="entry name" value="RskA_C"/>
</dbReference>
<keyword evidence="14" id="KW-1185">Reference proteome</keyword>
<keyword evidence="6" id="KW-0805">Transcription regulation</keyword>
<feature type="transmembrane region" description="Helical" evidence="11">
    <location>
        <begin position="108"/>
        <end position="128"/>
    </location>
</feature>
<evidence type="ECO:0000256" key="1">
    <source>
        <dbReference type="ARBA" id="ARBA00004167"/>
    </source>
</evidence>
<dbReference type="InterPro" id="IPR041916">
    <property type="entry name" value="Anti_sigma_zinc_sf"/>
</dbReference>
<dbReference type="Pfam" id="PF10099">
    <property type="entry name" value="RskA_C"/>
    <property type="match status" value="1"/>
</dbReference>
<accession>A0ABV9XYZ0</accession>
<evidence type="ECO:0000256" key="11">
    <source>
        <dbReference type="SAM" id="Phobius"/>
    </source>
</evidence>
<gene>
    <name evidence="13" type="ORF">ACFPFM_16655</name>
</gene>
<dbReference type="Gene3D" id="1.10.10.1320">
    <property type="entry name" value="Anti-sigma factor, zinc-finger domain"/>
    <property type="match status" value="1"/>
</dbReference>